<feature type="non-terminal residue" evidence="3">
    <location>
        <position position="1"/>
    </location>
</feature>
<proteinExistence type="predicted"/>
<evidence type="ECO:0000259" key="2">
    <source>
        <dbReference type="PROSITE" id="PS50927"/>
    </source>
</evidence>
<comment type="caution">
    <text evidence="3">The sequence shown here is derived from an EMBL/GenBank/DDBJ whole genome shotgun (WGS) entry which is preliminary data.</text>
</comment>
<accession>A0A8H3SG66</accession>
<dbReference type="Gene3D" id="2.90.10.10">
    <property type="entry name" value="Bulb-type lectin domain"/>
    <property type="match status" value="2"/>
</dbReference>
<protein>
    <recommendedName>
        <fullName evidence="2">Bulb-type lectin domain-containing protein</fullName>
    </recommendedName>
</protein>
<dbReference type="Pfam" id="PF13517">
    <property type="entry name" value="FG-GAP_3"/>
    <property type="match status" value="1"/>
</dbReference>
<organism evidence="3 4">
    <name type="scientific">Aspergillus udagawae</name>
    <dbReference type="NCBI Taxonomy" id="91492"/>
    <lineage>
        <taxon>Eukaryota</taxon>
        <taxon>Fungi</taxon>
        <taxon>Dikarya</taxon>
        <taxon>Ascomycota</taxon>
        <taxon>Pezizomycotina</taxon>
        <taxon>Eurotiomycetes</taxon>
        <taxon>Eurotiomycetidae</taxon>
        <taxon>Eurotiales</taxon>
        <taxon>Aspergillaceae</taxon>
        <taxon>Aspergillus</taxon>
        <taxon>Aspergillus subgen. Fumigati</taxon>
    </lineage>
</organism>
<dbReference type="InterPro" id="IPR001480">
    <property type="entry name" value="Bulb-type_lectin_dom"/>
</dbReference>
<dbReference type="InterPro" id="IPR013517">
    <property type="entry name" value="FG-GAP"/>
</dbReference>
<evidence type="ECO:0000313" key="4">
    <source>
        <dbReference type="Proteomes" id="UP000465221"/>
    </source>
</evidence>
<name>A0A8H3SG66_9EURO</name>
<dbReference type="EMBL" id="BLKC01000203">
    <property type="protein sequence ID" value="GFF59145.1"/>
    <property type="molecule type" value="Genomic_DNA"/>
</dbReference>
<feature type="domain" description="Bulb-type lectin" evidence="2">
    <location>
        <begin position="226"/>
        <end position="340"/>
    </location>
</feature>
<dbReference type="PROSITE" id="PS50927">
    <property type="entry name" value="BULB_LECTIN"/>
    <property type="match status" value="1"/>
</dbReference>
<dbReference type="CDD" id="cd00028">
    <property type="entry name" value="B_lectin"/>
    <property type="match status" value="1"/>
</dbReference>
<gene>
    <name evidence="3" type="ORF">IFM46972_11303</name>
</gene>
<dbReference type="SMART" id="SM00108">
    <property type="entry name" value="B_lectin"/>
    <property type="match status" value="1"/>
</dbReference>
<reference evidence="3 4" key="1">
    <citation type="submission" date="2020-01" db="EMBL/GenBank/DDBJ databases">
        <title>Draft genome sequence of Aspergillus udagawae IFM 46972.</title>
        <authorList>
            <person name="Takahashi H."/>
            <person name="Yaguchi T."/>
        </authorList>
    </citation>
    <scope>NUCLEOTIDE SEQUENCE [LARGE SCALE GENOMIC DNA]</scope>
    <source>
        <strain evidence="3 4">IFM 46972</strain>
    </source>
</reference>
<keyword evidence="1" id="KW-0732">Signal</keyword>
<dbReference type="InterPro" id="IPR025295">
    <property type="entry name" value="eCIS_core_dom"/>
</dbReference>
<dbReference type="InterPro" id="IPR036426">
    <property type="entry name" value="Bulb-type_lectin_dom_sf"/>
</dbReference>
<dbReference type="Proteomes" id="UP000465221">
    <property type="component" value="Unassembled WGS sequence"/>
</dbReference>
<dbReference type="AlphaFoldDB" id="A0A8H3SG66"/>
<dbReference type="SUPFAM" id="SSF51110">
    <property type="entry name" value="alpha-D-mannose-specific plant lectins"/>
    <property type="match status" value="1"/>
</dbReference>
<evidence type="ECO:0000313" key="3">
    <source>
        <dbReference type="EMBL" id="GFF59145.1"/>
    </source>
</evidence>
<sequence>MGWLKNIQKLKPKDMDPFNKNSQVRKELANLDKNVLQPVWDQILDPLLLDPISKAYIEYVEAQAMGKYKPLPLWLKLVLQELDVYDVDLNKVCYAEGINTLQIDNAITFGNNIHFPRTINLDRYDRGARGDIHWILHELQHVVQYKKLGGLTAFINKYLVQAGIGSLEDLQKLGKSWMSFVNKVHASMPIEIEAESKANETIDKVMEARDELSLERQIPLGHNLGSRILLQNATMYEGDYLQSENSLYRFILQGDGNVVLYASHNEVLWQSFTDGMGVPPYRIVAQDDGNVVQYDGYNTPEHALWRTGTDGLGGEVLMLQDNGNLVLYAGGNKAVWESSTFRSHFQNFILHTDWNGDGRPDLVAIKKSGTGTGKTEVHILSGASNFQNFILHTGTVLHETDNTFDFIMTDWNGDGRPDLVAIKKSQTGTNSTEVHILSGATNFQSFILHKGTVLHETDNTFDFIMTDWNGD</sequence>
<dbReference type="InterPro" id="IPR028994">
    <property type="entry name" value="Integrin_alpha_N"/>
</dbReference>
<dbReference type="Pfam" id="PF13699">
    <property type="entry name" value="eCIS_core"/>
    <property type="match status" value="1"/>
</dbReference>
<evidence type="ECO:0000256" key="1">
    <source>
        <dbReference type="ARBA" id="ARBA00022729"/>
    </source>
</evidence>
<dbReference type="SUPFAM" id="SSF69318">
    <property type="entry name" value="Integrin alpha N-terminal domain"/>
    <property type="match status" value="1"/>
</dbReference>